<dbReference type="STRING" id="1569628.A0A316UHE1"/>
<dbReference type="Proteomes" id="UP000245884">
    <property type="component" value="Unassembled WGS sequence"/>
</dbReference>
<organism evidence="2 3">
    <name type="scientific">Jaminaea rosea</name>
    <dbReference type="NCBI Taxonomy" id="1569628"/>
    <lineage>
        <taxon>Eukaryota</taxon>
        <taxon>Fungi</taxon>
        <taxon>Dikarya</taxon>
        <taxon>Basidiomycota</taxon>
        <taxon>Ustilaginomycotina</taxon>
        <taxon>Exobasidiomycetes</taxon>
        <taxon>Microstromatales</taxon>
        <taxon>Microstromatales incertae sedis</taxon>
        <taxon>Jaminaea</taxon>
    </lineage>
</organism>
<dbReference type="EMBL" id="KZ819679">
    <property type="protein sequence ID" value="PWN24672.1"/>
    <property type="molecule type" value="Genomic_DNA"/>
</dbReference>
<keyword evidence="3" id="KW-1185">Reference proteome</keyword>
<evidence type="ECO:0000256" key="1">
    <source>
        <dbReference type="SAM" id="MobiDB-lite"/>
    </source>
</evidence>
<dbReference type="GeneID" id="37026653"/>
<gene>
    <name evidence="2" type="ORF">BDZ90DRAFT_228673</name>
</gene>
<name>A0A316UHE1_9BASI</name>
<proteinExistence type="predicted"/>
<protein>
    <submittedName>
        <fullName evidence="2">Uncharacterized protein</fullName>
    </submittedName>
</protein>
<evidence type="ECO:0000313" key="2">
    <source>
        <dbReference type="EMBL" id="PWN24672.1"/>
    </source>
</evidence>
<evidence type="ECO:0000313" key="3">
    <source>
        <dbReference type="Proteomes" id="UP000245884"/>
    </source>
</evidence>
<accession>A0A316UHE1</accession>
<reference evidence="2 3" key="1">
    <citation type="journal article" date="2018" name="Mol. Biol. Evol.">
        <title>Broad Genomic Sampling Reveals a Smut Pathogenic Ancestry of the Fungal Clade Ustilaginomycotina.</title>
        <authorList>
            <person name="Kijpornyongpan T."/>
            <person name="Mondo S.J."/>
            <person name="Barry K."/>
            <person name="Sandor L."/>
            <person name="Lee J."/>
            <person name="Lipzen A."/>
            <person name="Pangilinan J."/>
            <person name="LaButti K."/>
            <person name="Hainaut M."/>
            <person name="Henrissat B."/>
            <person name="Grigoriev I.V."/>
            <person name="Spatafora J.W."/>
            <person name="Aime M.C."/>
        </authorList>
    </citation>
    <scope>NUCLEOTIDE SEQUENCE [LARGE SCALE GENOMIC DNA]</scope>
    <source>
        <strain evidence="2 3">MCA 5214</strain>
    </source>
</reference>
<dbReference type="RefSeq" id="XP_025359284.1">
    <property type="nucleotide sequence ID" value="XM_025504830.1"/>
</dbReference>
<feature type="compositionally biased region" description="Low complexity" evidence="1">
    <location>
        <begin position="60"/>
        <end position="76"/>
    </location>
</feature>
<feature type="region of interest" description="Disordered" evidence="1">
    <location>
        <begin position="28"/>
        <end position="90"/>
    </location>
</feature>
<feature type="compositionally biased region" description="Polar residues" evidence="1">
    <location>
        <begin position="77"/>
        <end position="88"/>
    </location>
</feature>
<dbReference type="AlphaFoldDB" id="A0A316UHE1"/>
<sequence>MSPGATPSPERVTISSFGVLLPRRRFTITVPQPAPSSKSVTGHSYEPSTRFDLRSPPPSSITSSPPRRSLSPTISPESSPQGSPSLTNDDAAELFSGQLDLTMPLQEATIHEAAREDDGEAKEGPLNVIHKGRIERVHYVAALPVPGDLLFHVDASEGAVFRRARPHPAAEREALWRSVVQGGFLGELSSSLSPTWVKLNVPFLDGPTKIHFSHLSSWQTLPTKPRTATAEVSYMLERHDIFLTSMVTQDGFKWAPVGEDVGKDWSALLRPLGVVASETMQDPLPYVGAECHGLLVGMGVRLRLDGSSCRLTHSMREGWSIIDVPGDACTWAEWATFQLIAECRPRAEVKLPHQDPNGFPYDIILYANETGGIRKKDGKPSRALYKETYYALRTRDVTRPIGPQSRDKKRLHDVAPEWMVFFLLNLVALSRGCKDVELFKPGGSILAQAARRIDLQASVAAGPPTMERSMSL</sequence>